<evidence type="ECO:0000313" key="4">
    <source>
        <dbReference type="Proteomes" id="UP001367676"/>
    </source>
</evidence>
<evidence type="ECO:0000313" key="3">
    <source>
        <dbReference type="EMBL" id="KAK7580314.1"/>
    </source>
</evidence>
<dbReference type="SUPFAM" id="SSF48179">
    <property type="entry name" value="6-phosphogluconate dehydrogenase C-terminal domain-like"/>
    <property type="match status" value="1"/>
</dbReference>
<dbReference type="AlphaFoldDB" id="A0AAN9TE00"/>
<keyword evidence="4" id="KW-1185">Reference proteome</keyword>
<name>A0AAN9TE00_9HEMI</name>
<proteinExistence type="predicted"/>
<comment type="caution">
    <text evidence="3">The sequence shown here is derived from an EMBL/GenBank/DDBJ whole genome shotgun (WGS) entry which is preliminary data.</text>
</comment>
<dbReference type="GO" id="GO:0004300">
    <property type="term" value="F:enoyl-CoA hydratase activity"/>
    <property type="evidence" value="ECO:0007669"/>
    <property type="project" value="TreeGrafter"/>
</dbReference>
<dbReference type="Proteomes" id="UP001367676">
    <property type="component" value="Unassembled WGS sequence"/>
</dbReference>
<dbReference type="GO" id="GO:0006635">
    <property type="term" value="P:fatty acid beta-oxidation"/>
    <property type="evidence" value="ECO:0007669"/>
    <property type="project" value="TreeGrafter"/>
</dbReference>
<dbReference type="InterPro" id="IPR008927">
    <property type="entry name" value="6-PGluconate_DH-like_C_sf"/>
</dbReference>
<dbReference type="GO" id="GO:0016507">
    <property type="term" value="C:mitochondrial fatty acid beta-oxidation multienzyme complex"/>
    <property type="evidence" value="ECO:0007669"/>
    <property type="project" value="TreeGrafter"/>
</dbReference>
<dbReference type="PANTHER" id="PTHR43612:SF3">
    <property type="entry name" value="TRIFUNCTIONAL ENZYME SUBUNIT ALPHA, MITOCHONDRIAL"/>
    <property type="match status" value="1"/>
</dbReference>
<feature type="transmembrane region" description="Helical" evidence="1">
    <location>
        <begin position="134"/>
        <end position="155"/>
    </location>
</feature>
<feature type="transmembrane region" description="Helical" evidence="1">
    <location>
        <begin position="221"/>
        <end position="241"/>
    </location>
</feature>
<keyword evidence="1" id="KW-0472">Membrane</keyword>
<dbReference type="InterPro" id="IPR006108">
    <property type="entry name" value="3HC_DH_C"/>
</dbReference>
<dbReference type="EMBL" id="JBBCAQ010000034">
    <property type="protein sequence ID" value="KAK7580314.1"/>
    <property type="molecule type" value="Genomic_DNA"/>
</dbReference>
<feature type="transmembrane region" description="Helical" evidence="1">
    <location>
        <begin position="253"/>
        <end position="271"/>
    </location>
</feature>
<keyword evidence="1" id="KW-1133">Transmembrane helix</keyword>
<sequence length="354" mass="39523">MSLHKFVGSFNSLSRRKQYIHRLGRILYRNFQDDVTAQHKHIKPKLVDGIMVLTLDSPNAKVIIQLFMYLEGVNPKDIDKLMKKFGFPVGPATLADEVGIDVGTHIGIDLSKTFGERFAGMNVEAQKEFVARGFLGVSGIGGALLWTAQAVYIVLNSNLGSTHNGIGTFWILYQARPLKSGLKRRCCVSPFTVLFTAFNSQSHIQIISGYFRTLSSQYESARTIILMTSSILAFISYYCSVGKFFSCIQNARLNMSFLSVMASSMGFAEYLSDNSKKYAPLSGIIQGVVSIHEDNPDYHADGFVNFGIIYTFFIMGLWFAPPSIALMGCKTSLMLGSLFYMQDSINFMKRLREV</sequence>
<organism evidence="3 4">
    <name type="scientific">Parthenolecanium corni</name>
    <dbReference type="NCBI Taxonomy" id="536013"/>
    <lineage>
        <taxon>Eukaryota</taxon>
        <taxon>Metazoa</taxon>
        <taxon>Ecdysozoa</taxon>
        <taxon>Arthropoda</taxon>
        <taxon>Hexapoda</taxon>
        <taxon>Insecta</taxon>
        <taxon>Pterygota</taxon>
        <taxon>Neoptera</taxon>
        <taxon>Paraneoptera</taxon>
        <taxon>Hemiptera</taxon>
        <taxon>Sternorrhyncha</taxon>
        <taxon>Coccoidea</taxon>
        <taxon>Coccidae</taxon>
        <taxon>Parthenolecanium</taxon>
    </lineage>
</organism>
<feature type="transmembrane region" description="Helical" evidence="1">
    <location>
        <begin position="302"/>
        <end position="320"/>
    </location>
</feature>
<dbReference type="Gene3D" id="1.10.1040.50">
    <property type="match status" value="1"/>
</dbReference>
<dbReference type="InterPro" id="IPR050136">
    <property type="entry name" value="FA_oxidation_alpha_subunit"/>
</dbReference>
<protein>
    <recommendedName>
        <fullName evidence="2">3-hydroxyacyl-CoA dehydrogenase C-terminal domain-containing protein</fullName>
    </recommendedName>
</protein>
<feature type="domain" description="3-hydroxyacyl-CoA dehydrogenase C-terminal" evidence="2">
    <location>
        <begin position="67"/>
        <end position="137"/>
    </location>
</feature>
<reference evidence="3 4" key="1">
    <citation type="submission" date="2024-03" db="EMBL/GenBank/DDBJ databases">
        <title>Adaptation during the transition from Ophiocordyceps entomopathogen to insect associate is accompanied by gene loss and intensified selection.</title>
        <authorList>
            <person name="Ward C.M."/>
            <person name="Onetto C.A."/>
            <person name="Borneman A.R."/>
        </authorList>
    </citation>
    <scope>NUCLEOTIDE SEQUENCE [LARGE SCALE GENOMIC DNA]</scope>
    <source>
        <strain evidence="3">AWRI1</strain>
        <tissue evidence="3">Single Adult Female</tissue>
    </source>
</reference>
<dbReference type="GO" id="GO:0016509">
    <property type="term" value="F:long-chain (3S)-3-hydroxyacyl-CoA dehydrogenase (NAD+) activity"/>
    <property type="evidence" value="ECO:0007669"/>
    <property type="project" value="TreeGrafter"/>
</dbReference>
<evidence type="ECO:0000259" key="2">
    <source>
        <dbReference type="Pfam" id="PF00725"/>
    </source>
</evidence>
<accession>A0AAN9TE00</accession>
<gene>
    <name evidence="3" type="ORF">V9T40_000943</name>
</gene>
<dbReference type="Pfam" id="PF00725">
    <property type="entry name" value="3HCDH"/>
    <property type="match status" value="1"/>
</dbReference>
<keyword evidence="1" id="KW-0812">Transmembrane</keyword>
<dbReference type="PANTHER" id="PTHR43612">
    <property type="entry name" value="TRIFUNCTIONAL ENZYME SUBUNIT ALPHA"/>
    <property type="match status" value="1"/>
</dbReference>
<evidence type="ECO:0000256" key="1">
    <source>
        <dbReference type="SAM" id="Phobius"/>
    </source>
</evidence>